<dbReference type="STRING" id="188915.AWC02_01920"/>
<dbReference type="InterPro" id="IPR007497">
    <property type="entry name" value="SIMPL/DUF541"/>
</dbReference>
<protein>
    <recommendedName>
        <fullName evidence="3">SIMPL domain-containing protein</fullName>
    </recommendedName>
</protein>
<dbReference type="Gene3D" id="3.30.70.2970">
    <property type="entry name" value="Protein of unknown function (DUF541), domain 2"/>
    <property type="match status" value="1"/>
</dbReference>
<evidence type="ECO:0000313" key="2">
    <source>
        <dbReference type="Proteomes" id="UP000193465"/>
    </source>
</evidence>
<evidence type="ECO:0000313" key="1">
    <source>
        <dbReference type="EMBL" id="ORV53481.1"/>
    </source>
</evidence>
<organism evidence="1 2">
    <name type="scientific">Mycolicibacter engbaekii</name>
    <dbReference type="NCBI Taxonomy" id="188915"/>
    <lineage>
        <taxon>Bacteria</taxon>
        <taxon>Bacillati</taxon>
        <taxon>Actinomycetota</taxon>
        <taxon>Actinomycetes</taxon>
        <taxon>Mycobacteriales</taxon>
        <taxon>Mycobacteriaceae</taxon>
        <taxon>Mycolicibacter</taxon>
    </lineage>
</organism>
<name>A0A1X1U9J7_9MYCO</name>
<dbReference type="EMBL" id="LQOT01000007">
    <property type="protein sequence ID" value="ORV53481.1"/>
    <property type="molecule type" value="Genomic_DNA"/>
</dbReference>
<comment type="caution">
    <text evidence="1">The sequence shown here is derived from an EMBL/GenBank/DDBJ whole genome shotgun (WGS) entry which is preliminary data.</text>
</comment>
<accession>A0A1X1U9J7</accession>
<evidence type="ECO:0008006" key="3">
    <source>
        <dbReference type="Google" id="ProtNLM"/>
    </source>
</evidence>
<dbReference type="AlphaFoldDB" id="A0A1X1U9J7"/>
<proteinExistence type="predicted"/>
<dbReference type="Gene3D" id="3.30.110.170">
    <property type="entry name" value="Protein of unknown function (DUF541), domain 1"/>
    <property type="match status" value="1"/>
</dbReference>
<sequence>MLSGMSTEISVRGSFSSFHAPERGTAHVTVAYQGPQMEPVYDRVARDLEAVKTSISPLRDNGSVTWWSANQLRTRSERPWNRDGKQLPLVHHAAVDLEVKFRDFAELSRWVSQGISNVEGFRLERVKWSLTDKLRAKLIVKARTYAVRDAVTRAQQYADALGLGKVRPLEVVDQDGQSYGGVAAPMRTGSANDGAEVVLEPNHIELSATVTARFVAHEVQ</sequence>
<gene>
    <name evidence="1" type="ORF">AWC02_01920</name>
</gene>
<dbReference type="Pfam" id="PF04402">
    <property type="entry name" value="SIMPL"/>
    <property type="match status" value="1"/>
</dbReference>
<keyword evidence="2" id="KW-1185">Reference proteome</keyword>
<dbReference type="Proteomes" id="UP000193465">
    <property type="component" value="Unassembled WGS sequence"/>
</dbReference>
<reference evidence="1 2" key="1">
    <citation type="submission" date="2016-01" db="EMBL/GenBank/DDBJ databases">
        <title>The new phylogeny of the genus Mycobacterium.</title>
        <authorList>
            <person name="Tarcisio F."/>
            <person name="Conor M."/>
            <person name="Antonella G."/>
            <person name="Elisabetta G."/>
            <person name="Giulia F.S."/>
            <person name="Sara T."/>
            <person name="Anna F."/>
            <person name="Clotilde B."/>
            <person name="Roberto B."/>
            <person name="Veronica D.S."/>
            <person name="Fabio R."/>
            <person name="Monica P."/>
            <person name="Olivier J."/>
            <person name="Enrico T."/>
            <person name="Nicola S."/>
        </authorList>
    </citation>
    <scope>NUCLEOTIDE SEQUENCE [LARGE SCALE GENOMIC DNA]</scope>
    <source>
        <strain evidence="1 2">ATCC 27353</strain>
    </source>
</reference>